<dbReference type="InterPro" id="IPR021560">
    <property type="entry name" value="DUF3021"/>
</dbReference>
<keyword evidence="1" id="KW-1133">Transmembrane helix</keyword>
<gene>
    <name evidence="2" type="ORF">SAMN04244570_1520</name>
</gene>
<evidence type="ECO:0000256" key="1">
    <source>
        <dbReference type="SAM" id="Phobius"/>
    </source>
</evidence>
<evidence type="ECO:0008006" key="4">
    <source>
        <dbReference type="Google" id="ProtNLM"/>
    </source>
</evidence>
<evidence type="ECO:0000313" key="3">
    <source>
        <dbReference type="Proteomes" id="UP000190042"/>
    </source>
</evidence>
<dbReference type="Pfam" id="PF11457">
    <property type="entry name" value="DUF3021"/>
    <property type="match status" value="1"/>
</dbReference>
<feature type="transmembrane region" description="Helical" evidence="1">
    <location>
        <begin position="73"/>
        <end position="93"/>
    </location>
</feature>
<dbReference type="EMBL" id="FUYJ01000002">
    <property type="protein sequence ID" value="SKA95004.1"/>
    <property type="molecule type" value="Genomic_DNA"/>
</dbReference>
<reference evidence="3" key="1">
    <citation type="submission" date="2017-02" db="EMBL/GenBank/DDBJ databases">
        <authorList>
            <person name="Varghese N."/>
            <person name="Submissions S."/>
        </authorList>
    </citation>
    <scope>NUCLEOTIDE SEQUENCE [LARGE SCALE GENOMIC DNA]</scope>
    <source>
        <strain evidence="3">DSM 23966</strain>
    </source>
</reference>
<keyword evidence="3" id="KW-1185">Reference proteome</keyword>
<dbReference type="RefSeq" id="WP_009766000.1">
    <property type="nucleotide sequence ID" value="NZ_FUYJ01000002.1"/>
</dbReference>
<evidence type="ECO:0000313" key="2">
    <source>
        <dbReference type="EMBL" id="SKA95004.1"/>
    </source>
</evidence>
<keyword evidence="1" id="KW-0472">Membrane</keyword>
<dbReference type="Proteomes" id="UP000190042">
    <property type="component" value="Unassembled WGS sequence"/>
</dbReference>
<proteinExistence type="predicted"/>
<protein>
    <recommendedName>
        <fullName evidence="4">DUF3021 domain-containing protein</fullName>
    </recommendedName>
</protein>
<sequence>MNSFLFRSMIGIFFGGFLAVVITSLAIYASDLETLKADVFVKNALGTIFCGWFFSVTPLYFENESWSLLKQTLYHFITVLILYFITAFGIGWFTFTAKSFLTFTGLFLGLYIASWIGFYLYYANEAKKLNEELKEW</sequence>
<name>A0A1T4XZK7_9BACL</name>
<organism evidence="2 3">
    <name type="scientific">Sporosarcina newyorkensis</name>
    <dbReference type="NCBI Taxonomy" id="759851"/>
    <lineage>
        <taxon>Bacteria</taxon>
        <taxon>Bacillati</taxon>
        <taxon>Bacillota</taxon>
        <taxon>Bacilli</taxon>
        <taxon>Bacillales</taxon>
        <taxon>Caryophanaceae</taxon>
        <taxon>Sporosarcina</taxon>
    </lineage>
</organism>
<dbReference type="AlphaFoldDB" id="A0A1T4XZK7"/>
<accession>A0A1T4XZK7</accession>
<feature type="transmembrane region" description="Helical" evidence="1">
    <location>
        <begin position="40"/>
        <end position="61"/>
    </location>
</feature>
<feature type="transmembrane region" description="Helical" evidence="1">
    <location>
        <begin position="6"/>
        <end position="28"/>
    </location>
</feature>
<keyword evidence="1" id="KW-0812">Transmembrane</keyword>
<feature type="transmembrane region" description="Helical" evidence="1">
    <location>
        <begin position="100"/>
        <end position="122"/>
    </location>
</feature>